<dbReference type="eggNOG" id="ENOG503372B">
    <property type="taxonomic scope" value="Bacteria"/>
</dbReference>
<gene>
    <name evidence="1" type="ordered locus">AM1_4779</name>
</gene>
<dbReference type="RefSeq" id="WP_012165033.1">
    <property type="nucleotide sequence ID" value="NC_009925.1"/>
</dbReference>
<dbReference type="HOGENOM" id="CLU_2368174_0_0_3"/>
<sequence length="86" mass="9345">MVNSSLEGQVRYVTNAAGEPTDVLVPLALWQQVISTLKDPASGLAWVDEHESNAQLLADLKISLQEAAARQTFPASQLWDDLADEP</sequence>
<dbReference type="STRING" id="329726.AM1_4779"/>
<evidence type="ECO:0000313" key="2">
    <source>
        <dbReference type="Proteomes" id="UP000000268"/>
    </source>
</evidence>
<dbReference type="OrthoDB" id="573320at2"/>
<accession>B0C2G0</accession>
<proteinExistence type="predicted"/>
<dbReference type="AlphaFoldDB" id="B0C2G0"/>
<reference evidence="1 2" key="1">
    <citation type="journal article" date="2008" name="Proc. Natl. Acad. Sci. U.S.A.">
        <title>Niche adaptation and genome expansion in the chlorophyll d-producing cyanobacterium Acaryochloris marina.</title>
        <authorList>
            <person name="Swingley W.D."/>
            <person name="Chen M."/>
            <person name="Cheung P.C."/>
            <person name="Conrad A.L."/>
            <person name="Dejesa L.C."/>
            <person name="Hao J."/>
            <person name="Honchak B.M."/>
            <person name="Karbach L.E."/>
            <person name="Kurdoglu A."/>
            <person name="Lahiri S."/>
            <person name="Mastrian S.D."/>
            <person name="Miyashita H."/>
            <person name="Page L."/>
            <person name="Ramakrishna P."/>
            <person name="Satoh S."/>
            <person name="Sattley W.M."/>
            <person name="Shimada Y."/>
            <person name="Taylor H.L."/>
            <person name="Tomo T."/>
            <person name="Tsuchiya T."/>
            <person name="Wang Z.T."/>
            <person name="Raymond J."/>
            <person name="Mimuro M."/>
            <person name="Blankenship R.E."/>
            <person name="Touchman J.W."/>
        </authorList>
    </citation>
    <scope>NUCLEOTIDE SEQUENCE [LARGE SCALE GENOMIC DNA]</scope>
    <source>
        <strain evidence="2">MBIC 11017</strain>
    </source>
</reference>
<keyword evidence="2" id="KW-1185">Reference proteome</keyword>
<dbReference type="EMBL" id="CP000828">
    <property type="protein sequence ID" value="ABW29750.1"/>
    <property type="molecule type" value="Genomic_DNA"/>
</dbReference>
<dbReference type="Proteomes" id="UP000000268">
    <property type="component" value="Chromosome"/>
</dbReference>
<name>B0C2G0_ACAM1</name>
<dbReference type="KEGG" id="amr:AM1_4779"/>
<evidence type="ECO:0000313" key="1">
    <source>
        <dbReference type="EMBL" id="ABW29750.1"/>
    </source>
</evidence>
<organism evidence="1 2">
    <name type="scientific">Acaryochloris marina (strain MBIC 11017)</name>
    <dbReference type="NCBI Taxonomy" id="329726"/>
    <lineage>
        <taxon>Bacteria</taxon>
        <taxon>Bacillati</taxon>
        <taxon>Cyanobacteriota</taxon>
        <taxon>Cyanophyceae</taxon>
        <taxon>Acaryochloridales</taxon>
        <taxon>Acaryochloridaceae</taxon>
        <taxon>Acaryochloris</taxon>
    </lineage>
</organism>
<protein>
    <submittedName>
        <fullName evidence="1">Uncharacterized protein</fullName>
    </submittedName>
</protein>